<dbReference type="GO" id="GO:0006260">
    <property type="term" value="P:DNA replication"/>
    <property type="evidence" value="ECO:0007669"/>
    <property type="project" value="UniProtKB-KW"/>
</dbReference>
<dbReference type="GO" id="GO:0003887">
    <property type="term" value="F:DNA-directed DNA polymerase activity"/>
    <property type="evidence" value="ECO:0007669"/>
    <property type="project" value="UniProtKB-KW"/>
</dbReference>
<reference evidence="2 3" key="1">
    <citation type="submission" date="2007-03" db="EMBL/GenBank/DDBJ databases">
        <authorList>
            <person name="Heidelberg J."/>
        </authorList>
    </citation>
    <scope>NUCLEOTIDE SEQUENCE [LARGE SCALE GENOMIC DNA]</scope>
    <source>
        <strain evidence="3">ATCC 39541 / Classical Ogawa 395 / O395</strain>
    </source>
</reference>
<evidence type="ECO:0000256" key="1">
    <source>
        <dbReference type="PIRNR" id="PIRNR029225"/>
    </source>
</evidence>
<sequence>MLSSSHYLSAMDIQQWELIHPERLAGFQPRTQTLDHDCRLLLVANQPPQGAEILLLERILKSFQLELSMVRYIAPIQLSQLAYTGLEWIWFAGCDPLSHQAQKQLHSPRLSDIDGNTQYRRALWQQICAHQGIAS</sequence>
<dbReference type="InterPro" id="IPR036654">
    <property type="entry name" value="DNA_pol_III_psi_sf"/>
</dbReference>
<evidence type="ECO:0000313" key="2">
    <source>
        <dbReference type="EMBL" id="ABQ21996.1"/>
    </source>
</evidence>
<keyword evidence="1 2" id="KW-0548">Nucleotidyltransferase</keyword>
<comment type="function">
    <text evidence="1">Part of the beta sliding clamp loading complex, which hydrolyzes ATP to load the beta clamp onto primed DNA to form the DNA replication pre-initiation complex. DNA polymerase III is a complex, multichain enzyme responsible for most of the replicative synthesis in bacteria. This DNA polymerase also exhibits 3' to 5' exonuclease activity.</text>
</comment>
<keyword evidence="1" id="KW-0235">DNA replication</keyword>
<accession>A0A0H3AN82</accession>
<dbReference type="PATRIC" id="fig|345073.21.peg.654"/>
<dbReference type="NCBIfam" id="NF004764">
    <property type="entry name" value="PRK06100.1"/>
    <property type="match status" value="1"/>
</dbReference>
<gene>
    <name evidence="2" type="primary">holD</name>
    <name evidence="2" type="ordered locus">VC0395_A0187</name>
</gene>
<dbReference type="eggNOG" id="COG3050">
    <property type="taxonomic scope" value="Bacteria"/>
</dbReference>
<dbReference type="Pfam" id="PF03603">
    <property type="entry name" value="DNA_III_psi"/>
    <property type="match status" value="1"/>
</dbReference>
<name>A0A0H3AN82_VIBC3</name>
<dbReference type="OrthoDB" id="5609147at2"/>
<dbReference type="SUPFAM" id="SSF102220">
    <property type="entry name" value="DNA polymerase III psi subunit"/>
    <property type="match status" value="1"/>
</dbReference>
<dbReference type="RefSeq" id="WP_000953212.1">
    <property type="nucleotide sequence ID" value="NC_009457.1"/>
</dbReference>
<dbReference type="InterPro" id="IPR004615">
    <property type="entry name" value="DNA_pol_III_psi"/>
</dbReference>
<keyword evidence="1" id="KW-0239">DNA-directed DNA polymerase</keyword>
<dbReference type="GeneID" id="69720588"/>
<dbReference type="FunFam" id="3.40.50.10220:FF:000002">
    <property type="entry name" value="DNA polymerase III subunit psi"/>
    <property type="match status" value="1"/>
</dbReference>
<evidence type="ECO:0000313" key="3">
    <source>
        <dbReference type="Proteomes" id="UP000000249"/>
    </source>
</evidence>
<dbReference type="KEGG" id="vcr:VC395_0673"/>
<proteinExistence type="predicted"/>
<dbReference type="EMBL" id="CP000627">
    <property type="protein sequence ID" value="ABQ21996.1"/>
    <property type="molecule type" value="Genomic_DNA"/>
</dbReference>
<dbReference type="PIRSF" id="PIRSF029225">
    <property type="entry name" value="DNA_pol_III_psi"/>
    <property type="match status" value="1"/>
</dbReference>
<dbReference type="GO" id="GO:0008408">
    <property type="term" value="F:3'-5' exonuclease activity"/>
    <property type="evidence" value="ECO:0007669"/>
    <property type="project" value="InterPro"/>
</dbReference>
<dbReference type="Proteomes" id="UP000000249">
    <property type="component" value="Chromosome 1"/>
</dbReference>
<keyword evidence="1 2" id="KW-0808">Transferase</keyword>
<dbReference type="KEGG" id="vco:VC0395_A0187"/>
<organism evidence="2 3">
    <name type="scientific">Vibrio cholerae serotype O1 (strain ATCC 39541 / Classical Ogawa 395 / O395)</name>
    <dbReference type="NCBI Taxonomy" id="345073"/>
    <lineage>
        <taxon>Bacteria</taxon>
        <taxon>Pseudomonadati</taxon>
        <taxon>Pseudomonadota</taxon>
        <taxon>Gammaproteobacteria</taxon>
        <taxon>Vibrionales</taxon>
        <taxon>Vibrionaceae</taxon>
        <taxon>Vibrio</taxon>
    </lineage>
</organism>
<dbReference type="AlphaFoldDB" id="A0A0H3AN82"/>
<protein>
    <recommendedName>
        <fullName evidence="1">DNA polymerase III subunit psi</fullName>
    </recommendedName>
</protein>
<dbReference type="Gene3D" id="3.40.50.10220">
    <property type="entry name" value="DNA polymerase III, psi subunit"/>
    <property type="match status" value="1"/>
</dbReference>